<dbReference type="AlphaFoldDB" id="A0A4P9ZGS4"/>
<sequence>MSEGATPAEQLLECARRNNTELFLEISAQLGDGPALGDLINSTTETVSGNGPLHITTLIGNWEVLDMMLDVAGVEIDPTNRELATPLHLAVKYAADEPEHGYFIVDNLLDAGSNSCAPDIHGLRPANYVCNNPELLELLKSAEYAAGMAAVPAAADDEEDGSASESE</sequence>
<gene>
    <name evidence="1" type="ORF">METBISCDRAFT_25824</name>
</gene>
<accession>A0A4P9ZGS4</accession>
<evidence type="ECO:0000313" key="2">
    <source>
        <dbReference type="Proteomes" id="UP000268321"/>
    </source>
</evidence>
<dbReference type="EMBL" id="ML004432">
    <property type="protein sequence ID" value="RKP32307.1"/>
    <property type="molecule type" value="Genomic_DNA"/>
</dbReference>
<dbReference type="Proteomes" id="UP000268321">
    <property type="component" value="Unassembled WGS sequence"/>
</dbReference>
<name>A0A4P9ZGS4_9ASCO</name>
<proteinExistence type="predicted"/>
<reference evidence="2" key="1">
    <citation type="journal article" date="2018" name="Nat. Microbiol.">
        <title>Leveraging single-cell genomics to expand the fungal tree of life.</title>
        <authorList>
            <person name="Ahrendt S.R."/>
            <person name="Quandt C.A."/>
            <person name="Ciobanu D."/>
            <person name="Clum A."/>
            <person name="Salamov A."/>
            <person name="Andreopoulos B."/>
            <person name="Cheng J.F."/>
            <person name="Woyke T."/>
            <person name="Pelin A."/>
            <person name="Henrissat B."/>
            <person name="Reynolds N.K."/>
            <person name="Benny G.L."/>
            <person name="Smith M.E."/>
            <person name="James T.Y."/>
            <person name="Grigoriev I.V."/>
        </authorList>
    </citation>
    <scope>NUCLEOTIDE SEQUENCE [LARGE SCALE GENOMIC DNA]</scope>
    <source>
        <strain evidence="2">Baker2002</strain>
    </source>
</reference>
<evidence type="ECO:0000313" key="1">
    <source>
        <dbReference type="EMBL" id="RKP32307.1"/>
    </source>
</evidence>
<dbReference type="Gene3D" id="1.25.40.20">
    <property type="entry name" value="Ankyrin repeat-containing domain"/>
    <property type="match status" value="1"/>
</dbReference>
<organism evidence="1 2">
    <name type="scientific">Metschnikowia bicuspidata</name>
    <dbReference type="NCBI Taxonomy" id="27322"/>
    <lineage>
        <taxon>Eukaryota</taxon>
        <taxon>Fungi</taxon>
        <taxon>Dikarya</taxon>
        <taxon>Ascomycota</taxon>
        <taxon>Saccharomycotina</taxon>
        <taxon>Pichiomycetes</taxon>
        <taxon>Metschnikowiaceae</taxon>
        <taxon>Metschnikowia</taxon>
    </lineage>
</organism>
<protein>
    <submittedName>
        <fullName evidence="1">Uncharacterized protein</fullName>
    </submittedName>
</protein>
<dbReference type="OrthoDB" id="9995210at2759"/>
<keyword evidence="2" id="KW-1185">Reference proteome</keyword>
<dbReference type="SUPFAM" id="SSF48403">
    <property type="entry name" value="Ankyrin repeat"/>
    <property type="match status" value="1"/>
</dbReference>
<dbReference type="InterPro" id="IPR036770">
    <property type="entry name" value="Ankyrin_rpt-contain_sf"/>
</dbReference>